<proteinExistence type="predicted"/>
<accession>A0ACB7RH75</accession>
<dbReference type="Proteomes" id="UP000821845">
    <property type="component" value="Chromosome 9"/>
</dbReference>
<comment type="caution">
    <text evidence="1">The sequence shown here is derived from an EMBL/GenBank/DDBJ whole genome shotgun (WGS) entry which is preliminary data.</text>
</comment>
<protein>
    <submittedName>
        <fullName evidence="1">Uncharacterized protein</fullName>
    </submittedName>
</protein>
<dbReference type="EMBL" id="CM023489">
    <property type="protein sequence ID" value="KAH6921703.1"/>
    <property type="molecule type" value="Genomic_DNA"/>
</dbReference>
<name>A0ACB7RH75_HYAAI</name>
<evidence type="ECO:0000313" key="1">
    <source>
        <dbReference type="EMBL" id="KAH6921703.1"/>
    </source>
</evidence>
<gene>
    <name evidence="1" type="ORF">HPB50_004172</name>
</gene>
<reference evidence="1" key="1">
    <citation type="submission" date="2020-05" db="EMBL/GenBank/DDBJ databases">
        <title>Large-scale comparative analyses of tick genomes elucidate their genetic diversity and vector capacities.</title>
        <authorList>
            <person name="Jia N."/>
            <person name="Wang J."/>
            <person name="Shi W."/>
            <person name="Du L."/>
            <person name="Sun Y."/>
            <person name="Zhan W."/>
            <person name="Jiang J."/>
            <person name="Wang Q."/>
            <person name="Zhang B."/>
            <person name="Ji P."/>
            <person name="Sakyi L.B."/>
            <person name="Cui X."/>
            <person name="Yuan T."/>
            <person name="Jiang B."/>
            <person name="Yang W."/>
            <person name="Lam T.T.-Y."/>
            <person name="Chang Q."/>
            <person name="Ding S."/>
            <person name="Wang X."/>
            <person name="Zhu J."/>
            <person name="Ruan X."/>
            <person name="Zhao L."/>
            <person name="Wei J."/>
            <person name="Que T."/>
            <person name="Du C."/>
            <person name="Cheng J."/>
            <person name="Dai P."/>
            <person name="Han X."/>
            <person name="Huang E."/>
            <person name="Gao Y."/>
            <person name="Liu J."/>
            <person name="Shao H."/>
            <person name="Ye R."/>
            <person name="Li L."/>
            <person name="Wei W."/>
            <person name="Wang X."/>
            <person name="Wang C."/>
            <person name="Yang T."/>
            <person name="Huo Q."/>
            <person name="Li W."/>
            <person name="Guo W."/>
            <person name="Chen H."/>
            <person name="Zhou L."/>
            <person name="Ni X."/>
            <person name="Tian J."/>
            <person name="Zhou Y."/>
            <person name="Sheng Y."/>
            <person name="Liu T."/>
            <person name="Pan Y."/>
            <person name="Xia L."/>
            <person name="Li J."/>
            <person name="Zhao F."/>
            <person name="Cao W."/>
        </authorList>
    </citation>
    <scope>NUCLEOTIDE SEQUENCE</scope>
    <source>
        <strain evidence="1">Hyas-2018</strain>
    </source>
</reference>
<organism evidence="1 2">
    <name type="scientific">Hyalomma asiaticum</name>
    <name type="common">Tick</name>
    <dbReference type="NCBI Taxonomy" id="266040"/>
    <lineage>
        <taxon>Eukaryota</taxon>
        <taxon>Metazoa</taxon>
        <taxon>Ecdysozoa</taxon>
        <taxon>Arthropoda</taxon>
        <taxon>Chelicerata</taxon>
        <taxon>Arachnida</taxon>
        <taxon>Acari</taxon>
        <taxon>Parasitiformes</taxon>
        <taxon>Ixodida</taxon>
        <taxon>Ixodoidea</taxon>
        <taxon>Ixodidae</taxon>
        <taxon>Hyalomminae</taxon>
        <taxon>Hyalomma</taxon>
    </lineage>
</organism>
<sequence>MYIALALLEPTRLLSASEAFSCVYLLSLIEAFCTTLDTGMKSMNETNVALGRIVALCTAEEAGEEGANDCLIDTHTSGQNGDLFLQDCTFSRTNKEECVPALEKINLSVPAGSLVAIVGFVGSGKSTLLSAILGDLHRVRGTARINGTIGYVPQTATVFNATLRDNILFGEPYDPVLYDRVLEACQLVKDINTFPARDHTEIGEKGYNLSGGQKQRVSLARAAYHQCSIYVLDDPLSALDPHVGSKVFKKLLGKNGLLKDKVHKRIFNLRFIFTMPEISFLVPKAP</sequence>
<evidence type="ECO:0000313" key="2">
    <source>
        <dbReference type="Proteomes" id="UP000821845"/>
    </source>
</evidence>
<keyword evidence="2" id="KW-1185">Reference proteome</keyword>